<geneLocation type="plasmid" evidence="1">
    <name>CBM2613_p</name>
</geneLocation>
<organism evidence="1 3">
    <name type="scientific">Cupriavidus taiwanensis</name>
    <dbReference type="NCBI Taxonomy" id="164546"/>
    <lineage>
        <taxon>Bacteria</taxon>
        <taxon>Pseudomonadati</taxon>
        <taxon>Pseudomonadota</taxon>
        <taxon>Betaproteobacteria</taxon>
        <taxon>Burkholderiales</taxon>
        <taxon>Burkholderiaceae</taxon>
        <taxon>Cupriavidus</taxon>
    </lineage>
</organism>
<dbReference type="Gene3D" id="3.90.550.10">
    <property type="entry name" value="Spore Coat Polysaccharide Biosynthesis Protein SpsA, Chain A"/>
    <property type="match status" value="1"/>
</dbReference>
<dbReference type="AlphaFoldDB" id="A0A375FIQ5"/>
<reference evidence="1" key="1">
    <citation type="submission" date="2018-01" db="EMBL/GenBank/DDBJ databases">
        <authorList>
            <person name="Clerissi C."/>
        </authorList>
    </citation>
    <scope>NUCLEOTIDE SEQUENCE</scope>
    <source>
        <strain evidence="1">Cupriavidus taiwanensis STM 8556</strain>
        <plasmid evidence="1">CBM2613_p</plasmid>
    </source>
</reference>
<accession>A0A375FIQ5</accession>
<protein>
    <submittedName>
        <fullName evidence="1">Uncharacterized protein</fullName>
    </submittedName>
</protein>
<dbReference type="Proteomes" id="UP000256952">
    <property type="component" value="Plasmid CBM2613_p"/>
</dbReference>
<evidence type="ECO:0000313" key="2">
    <source>
        <dbReference type="EMBL" id="SPD49197.1"/>
    </source>
</evidence>
<reference evidence="2 3" key="2">
    <citation type="submission" date="2018-01" db="EMBL/GenBank/DDBJ databases">
        <authorList>
            <person name="Gaut B.S."/>
            <person name="Morton B.R."/>
            <person name="Clegg M.T."/>
            <person name="Duvall M.R."/>
        </authorList>
    </citation>
    <scope>NUCLEOTIDE SEQUENCE [LARGE SCALE GENOMIC DNA]</scope>
    <source>
        <strain evidence="2">Cupriavidus taiwanensis STM 8555</strain>
        <plasmid evidence="2">I</plasmid>
        <plasmid evidence="3">Plasmid cbm2613_p</plasmid>
    </source>
</reference>
<dbReference type="EMBL" id="LT984809">
    <property type="protein sequence ID" value="SPD49197.1"/>
    <property type="molecule type" value="Genomic_DNA"/>
</dbReference>
<evidence type="ECO:0000313" key="1">
    <source>
        <dbReference type="EMBL" id="SOZ74680.1"/>
    </source>
</evidence>
<gene>
    <name evidence="2" type="ORF">CBM2612_P0542</name>
    <name evidence="1" type="ORF">CBM2613_P60084</name>
</gene>
<dbReference type="EMBL" id="LT976981">
    <property type="protein sequence ID" value="SOZ74680.1"/>
    <property type="molecule type" value="Genomic_DNA"/>
</dbReference>
<sequence>MRDVFRICGPAISNGALQHSTGELIAMFDADHASRKDFLIKSDRLFSKRACRVHANASRVFSTSIHSIIVWERCRCESSSR</sequence>
<dbReference type="InterPro" id="IPR029044">
    <property type="entry name" value="Nucleotide-diphossugar_trans"/>
</dbReference>
<evidence type="ECO:0000313" key="3">
    <source>
        <dbReference type="Proteomes" id="UP000256952"/>
    </source>
</evidence>
<keyword evidence="1" id="KW-0614">Plasmid</keyword>
<proteinExistence type="predicted"/>
<geneLocation type="plasmid" evidence="2">
    <name>I</name>
</geneLocation>
<name>A0A375FIQ5_9BURK</name>
<geneLocation type="plasmid" evidence="3">
    <name>cbm2613_p</name>
</geneLocation>